<evidence type="ECO:0000256" key="6">
    <source>
        <dbReference type="ARBA" id="ARBA00022989"/>
    </source>
</evidence>
<evidence type="ECO:0000256" key="7">
    <source>
        <dbReference type="ARBA" id="ARBA00023136"/>
    </source>
</evidence>
<dbReference type="OrthoDB" id="9793390at2"/>
<evidence type="ECO:0000313" key="10">
    <source>
        <dbReference type="Proteomes" id="UP000327030"/>
    </source>
</evidence>
<comment type="subcellular location">
    <subcellularLocation>
        <location evidence="1">Cell membrane</location>
        <topology evidence="1">Multi-pass membrane protein</topology>
    </subcellularLocation>
</comment>
<dbReference type="EMBL" id="CP043028">
    <property type="protein sequence ID" value="QFJ54500.1"/>
    <property type="molecule type" value="Genomic_DNA"/>
</dbReference>
<dbReference type="PANTHER" id="PTHR21716:SF53">
    <property type="entry name" value="PERMEASE PERM-RELATED"/>
    <property type="match status" value="1"/>
</dbReference>
<name>A0A5P6VPW2_PSEXY</name>
<keyword evidence="4" id="KW-1003">Cell membrane</keyword>
<dbReference type="Proteomes" id="UP000327030">
    <property type="component" value="Chromosome 1"/>
</dbReference>
<dbReference type="GO" id="GO:0005886">
    <property type="term" value="C:plasma membrane"/>
    <property type="evidence" value="ECO:0007669"/>
    <property type="project" value="UniProtKB-SubCell"/>
</dbReference>
<feature type="transmembrane region" description="Helical" evidence="8">
    <location>
        <begin position="39"/>
        <end position="63"/>
    </location>
</feature>
<evidence type="ECO:0000256" key="4">
    <source>
        <dbReference type="ARBA" id="ARBA00022475"/>
    </source>
</evidence>
<evidence type="ECO:0000256" key="2">
    <source>
        <dbReference type="ARBA" id="ARBA00009773"/>
    </source>
</evidence>
<reference evidence="10" key="1">
    <citation type="submission" date="2019-08" db="EMBL/GenBank/DDBJ databases">
        <title>Complete Genome Sequence of the Polysaccharide-Degrading Rumen Bacterium Pseudobutyrivibrio xylanivorans MA3014.</title>
        <authorList>
            <person name="Palevich N."/>
            <person name="Maclean P.H."/>
            <person name="Kelly W.J."/>
            <person name="Leahy S.C."/>
            <person name="Rakonjac J."/>
            <person name="Attwood G.T."/>
        </authorList>
    </citation>
    <scope>NUCLEOTIDE SEQUENCE [LARGE SCALE GENOMIC DNA]</scope>
    <source>
        <strain evidence="10">MA3014</strain>
    </source>
</reference>
<gene>
    <name evidence="9" type="ORF">FXF36_06315</name>
</gene>
<dbReference type="AlphaFoldDB" id="A0A5P6VPW2"/>
<evidence type="ECO:0000313" key="9">
    <source>
        <dbReference type="EMBL" id="QFJ54500.1"/>
    </source>
</evidence>
<evidence type="ECO:0000256" key="1">
    <source>
        <dbReference type="ARBA" id="ARBA00004651"/>
    </source>
</evidence>
<sequence>MKKFKEQPWYSLTMSICIGVILFVALIKINSVISGIGTFLGFFSTVFFGGVIAYIINPLAMLYRRKLFGKLKKESTRAALGNALAFLSVIVFLTFIGFTIVPQLIESVKTFAMNFNGYVDGLQRTLAAIGVSNSVIDLSNFVNSSTDLLNNVKELATKNMSTIMSATTSVGKGLGQAFIAFLLSIYFLAEKDKLKRGGKRFLKAVCKGQYDKVEYVIIQSDKILNRYIVYNLIDASIIGIVNAIFMTIAGLPYVGLVSVFVAVTNIIPTFGPAIGALIGSFLLLLVEPWYAGAFLIFTLILQTLDGYVIKPKLFGDSLGVSGLWILIGIVAGGKMFGVVGILLAIPMVAILDMLYHKFLLPFLESR</sequence>
<feature type="transmembrane region" description="Helical" evidence="8">
    <location>
        <begin position="12"/>
        <end position="33"/>
    </location>
</feature>
<dbReference type="KEGG" id="pxv:FXF36_06315"/>
<feature type="transmembrane region" description="Helical" evidence="8">
    <location>
        <begin position="170"/>
        <end position="189"/>
    </location>
</feature>
<feature type="transmembrane region" description="Helical" evidence="8">
    <location>
        <begin position="274"/>
        <end position="301"/>
    </location>
</feature>
<proteinExistence type="inferred from homology"/>
<keyword evidence="5 8" id="KW-0812">Transmembrane</keyword>
<evidence type="ECO:0000256" key="5">
    <source>
        <dbReference type="ARBA" id="ARBA00022692"/>
    </source>
</evidence>
<dbReference type="GO" id="GO:0055085">
    <property type="term" value="P:transmembrane transport"/>
    <property type="evidence" value="ECO:0007669"/>
    <property type="project" value="TreeGrafter"/>
</dbReference>
<dbReference type="InterPro" id="IPR002549">
    <property type="entry name" value="AI-2E-like"/>
</dbReference>
<feature type="transmembrane region" description="Helical" evidence="8">
    <location>
        <begin position="228"/>
        <end position="254"/>
    </location>
</feature>
<dbReference type="PANTHER" id="PTHR21716">
    <property type="entry name" value="TRANSMEMBRANE PROTEIN"/>
    <property type="match status" value="1"/>
</dbReference>
<comment type="similarity">
    <text evidence="2">Belongs to the autoinducer-2 exporter (AI-2E) (TC 2.A.86) family.</text>
</comment>
<keyword evidence="6 8" id="KW-1133">Transmembrane helix</keyword>
<dbReference type="Pfam" id="PF01594">
    <property type="entry name" value="AI-2E_transport"/>
    <property type="match status" value="1"/>
</dbReference>
<accession>A0A5P6VPW2</accession>
<feature type="transmembrane region" description="Helical" evidence="8">
    <location>
        <begin position="84"/>
        <end position="105"/>
    </location>
</feature>
<organism evidence="9 10">
    <name type="scientific">Pseudobutyrivibrio xylanivorans</name>
    <dbReference type="NCBI Taxonomy" id="185007"/>
    <lineage>
        <taxon>Bacteria</taxon>
        <taxon>Bacillati</taxon>
        <taxon>Bacillota</taxon>
        <taxon>Clostridia</taxon>
        <taxon>Lachnospirales</taxon>
        <taxon>Lachnospiraceae</taxon>
        <taxon>Pseudobutyrivibrio</taxon>
    </lineage>
</organism>
<evidence type="ECO:0000256" key="8">
    <source>
        <dbReference type="SAM" id="Phobius"/>
    </source>
</evidence>
<dbReference type="RefSeq" id="WP_151622990.1">
    <property type="nucleotide sequence ID" value="NZ_CP043028.1"/>
</dbReference>
<keyword evidence="3" id="KW-0813">Transport</keyword>
<evidence type="ECO:0000256" key="3">
    <source>
        <dbReference type="ARBA" id="ARBA00022448"/>
    </source>
</evidence>
<keyword evidence="7 8" id="KW-0472">Membrane</keyword>
<protein>
    <submittedName>
        <fullName evidence="9">AI-2E family transporter</fullName>
    </submittedName>
</protein>